<dbReference type="PANTHER" id="PTHR12298">
    <property type="entry name" value="PCDC2 PROGRAMMED CELL DEATH PROTEIN 2 -RELATED"/>
    <property type="match status" value="1"/>
</dbReference>
<dbReference type="EMBL" id="BEYU01000039">
    <property type="protein sequence ID" value="GBG28088.1"/>
    <property type="molecule type" value="Genomic_DNA"/>
</dbReference>
<dbReference type="InParanoid" id="A0A2R5GED0"/>
<dbReference type="Pfam" id="PF04194">
    <property type="entry name" value="PDCD2_C"/>
    <property type="match status" value="1"/>
</dbReference>
<evidence type="ECO:0000256" key="2">
    <source>
        <dbReference type="ARBA" id="ARBA00022771"/>
    </source>
</evidence>
<evidence type="ECO:0000256" key="1">
    <source>
        <dbReference type="ARBA" id="ARBA00022723"/>
    </source>
</evidence>
<dbReference type="InterPro" id="IPR002893">
    <property type="entry name" value="Znf_MYND"/>
</dbReference>
<dbReference type="AlphaFoldDB" id="A0A2R5GED0"/>
<name>A0A2R5GED0_9STRA</name>
<dbReference type="Pfam" id="PF01753">
    <property type="entry name" value="zf-MYND"/>
    <property type="match status" value="1"/>
</dbReference>
<keyword evidence="3" id="KW-0862">Zinc</keyword>
<dbReference type="PROSITE" id="PS01360">
    <property type="entry name" value="ZF_MYND_1"/>
    <property type="match status" value="1"/>
</dbReference>
<evidence type="ECO:0000256" key="5">
    <source>
        <dbReference type="SAM" id="MobiDB-lite"/>
    </source>
</evidence>
<feature type="compositionally biased region" description="Polar residues" evidence="5">
    <location>
        <begin position="19"/>
        <end position="32"/>
    </location>
</feature>
<reference evidence="7 8" key="1">
    <citation type="submission" date="2017-12" db="EMBL/GenBank/DDBJ databases">
        <title>Sequencing, de novo assembly and annotation of complete genome of a new Thraustochytrid species, strain FCC1311.</title>
        <authorList>
            <person name="Sedici K."/>
            <person name="Godart F."/>
            <person name="Aiese Cigliano R."/>
            <person name="Sanseverino W."/>
            <person name="Barakat M."/>
            <person name="Ortet P."/>
            <person name="Marechal E."/>
            <person name="Cagnac O."/>
            <person name="Amato A."/>
        </authorList>
    </citation>
    <scope>NUCLEOTIDE SEQUENCE [LARGE SCALE GENOMIC DNA]</scope>
</reference>
<dbReference type="SUPFAM" id="SSF144232">
    <property type="entry name" value="HIT/MYND zinc finger-like"/>
    <property type="match status" value="1"/>
</dbReference>
<feature type="region of interest" description="Disordered" evidence="5">
    <location>
        <begin position="332"/>
        <end position="353"/>
    </location>
</feature>
<dbReference type="Gene3D" id="6.10.140.2220">
    <property type="match status" value="1"/>
</dbReference>
<evidence type="ECO:0000313" key="7">
    <source>
        <dbReference type="EMBL" id="GBG28088.1"/>
    </source>
</evidence>
<accession>A0A2R5GED0</accession>
<keyword evidence="2 4" id="KW-0863">Zinc-finger</keyword>
<dbReference type="GO" id="GO:0008270">
    <property type="term" value="F:zinc ion binding"/>
    <property type="evidence" value="ECO:0007669"/>
    <property type="project" value="UniProtKB-KW"/>
</dbReference>
<dbReference type="PANTHER" id="PTHR12298:SF4">
    <property type="entry name" value="PROGRAMMED CELL DEATH PROTEIN 2"/>
    <property type="match status" value="1"/>
</dbReference>
<evidence type="ECO:0000256" key="4">
    <source>
        <dbReference type="PROSITE-ProRule" id="PRU00134"/>
    </source>
</evidence>
<feature type="compositionally biased region" description="Acidic residues" evidence="5">
    <location>
        <begin position="68"/>
        <end position="108"/>
    </location>
</feature>
<feature type="region of interest" description="Disordered" evidence="5">
    <location>
        <begin position="1"/>
        <end position="132"/>
    </location>
</feature>
<organism evidence="7 8">
    <name type="scientific">Hondaea fermentalgiana</name>
    <dbReference type="NCBI Taxonomy" id="2315210"/>
    <lineage>
        <taxon>Eukaryota</taxon>
        <taxon>Sar</taxon>
        <taxon>Stramenopiles</taxon>
        <taxon>Bigyra</taxon>
        <taxon>Labyrinthulomycetes</taxon>
        <taxon>Thraustochytrida</taxon>
        <taxon>Thraustochytriidae</taxon>
        <taxon>Hondaea</taxon>
    </lineage>
</organism>
<dbReference type="OrthoDB" id="443682at2759"/>
<evidence type="ECO:0000256" key="3">
    <source>
        <dbReference type="ARBA" id="ARBA00022833"/>
    </source>
</evidence>
<feature type="compositionally biased region" description="Acidic residues" evidence="5">
    <location>
        <begin position="116"/>
        <end position="130"/>
    </location>
</feature>
<keyword evidence="1" id="KW-0479">Metal-binding</keyword>
<proteinExistence type="predicted"/>
<dbReference type="InterPro" id="IPR007320">
    <property type="entry name" value="PDCD2_C"/>
</dbReference>
<comment type="caution">
    <text evidence="7">The sequence shown here is derived from an EMBL/GenBank/DDBJ whole genome shotgun (WGS) entry which is preliminary data.</text>
</comment>
<protein>
    <submittedName>
        <fullName evidence="7">Programmed cell death protein 2</fullName>
    </submittedName>
</protein>
<dbReference type="Proteomes" id="UP000241890">
    <property type="component" value="Unassembled WGS sequence"/>
</dbReference>
<dbReference type="GO" id="GO:0005737">
    <property type="term" value="C:cytoplasm"/>
    <property type="evidence" value="ECO:0007669"/>
    <property type="project" value="InterPro"/>
</dbReference>
<evidence type="ECO:0000313" key="8">
    <source>
        <dbReference type="Proteomes" id="UP000241890"/>
    </source>
</evidence>
<feature type="domain" description="MYND-type" evidence="6">
    <location>
        <begin position="282"/>
        <end position="318"/>
    </location>
</feature>
<sequence>MADFVHEGTTTDTREAVESSVNEGENEQNSASEILAGDAESAKAVSSNGDAQEQGKNDESSNDVNVSNDDEDIGNDNDADDGDEDDEEEEEEDHEDDEDDDNEDDGPDVELGFFESDTESDDDEGDDDGSEAGALIQHEEGNWLRWDDGMAGGDGPVWLVEQAHENVSKDDVACPKCNSPMSFFLQVYAPLDGGDFKHAFHRTLYVFVCRKAECKAPAKVLRAQLPRVNDFYAENCGDEDAEVDLLFPRANLHQGGLELGPAFLQRRRIVTEPEPKKGATRCALCGRPATAKCVACKSVCYCSRDHQKKHWPQHKPTCKILREMPAHLRAEDGGSAAVGGQKDSGDATANSDDVYGRLGEDDAKLTQRNLAGIVAGKDETLRKKMQSYDKTFEAFQERVGRDPTQCIRYCRWPAPQTRKAPLWLSARDQCADVPACEACGAPRRFEFQILPQSLHFLRDLDMDFGTICIYTCTRSCALASPASLCAEFAFVQHPDAHCLVADA</sequence>
<gene>
    <name evidence="7" type="ORF">FCC1311_043112</name>
</gene>
<dbReference type="PROSITE" id="PS50865">
    <property type="entry name" value="ZF_MYND_2"/>
    <property type="match status" value="1"/>
</dbReference>
<evidence type="ECO:0000259" key="6">
    <source>
        <dbReference type="PROSITE" id="PS50865"/>
    </source>
</evidence>
<keyword evidence="8" id="KW-1185">Reference proteome</keyword>